<reference evidence="2" key="3">
    <citation type="submission" date="2025-08" db="UniProtKB">
        <authorList>
            <consortium name="Ensembl"/>
        </authorList>
    </citation>
    <scope>IDENTIFICATION</scope>
</reference>
<dbReference type="Ensembl" id="ENSCINT00000030828.1">
    <property type="protein sequence ID" value="ENSCINP00000036321.1"/>
    <property type="gene ID" value="ENSCING00000017989.1"/>
</dbReference>
<protein>
    <submittedName>
        <fullName evidence="2">Uncharacterized protein</fullName>
    </submittedName>
</protein>
<reference evidence="3" key="1">
    <citation type="journal article" date="2002" name="Science">
        <title>The draft genome of Ciona intestinalis: insights into chordate and vertebrate origins.</title>
        <authorList>
            <person name="Dehal P."/>
            <person name="Satou Y."/>
            <person name="Campbell R.K."/>
            <person name="Chapman J."/>
            <person name="Degnan B."/>
            <person name="De Tomaso A."/>
            <person name="Davidson B."/>
            <person name="Di Gregorio A."/>
            <person name="Gelpke M."/>
            <person name="Goodstein D.M."/>
            <person name="Harafuji N."/>
            <person name="Hastings K.E."/>
            <person name="Ho I."/>
            <person name="Hotta K."/>
            <person name="Huang W."/>
            <person name="Kawashima T."/>
            <person name="Lemaire P."/>
            <person name="Martinez D."/>
            <person name="Meinertzhagen I.A."/>
            <person name="Necula S."/>
            <person name="Nonaka M."/>
            <person name="Putnam N."/>
            <person name="Rash S."/>
            <person name="Saiga H."/>
            <person name="Satake M."/>
            <person name="Terry A."/>
            <person name="Yamada L."/>
            <person name="Wang H.G."/>
            <person name="Awazu S."/>
            <person name="Azumi K."/>
            <person name="Boore J."/>
            <person name="Branno M."/>
            <person name="Chin-Bow S."/>
            <person name="DeSantis R."/>
            <person name="Doyle S."/>
            <person name="Francino P."/>
            <person name="Keys D.N."/>
            <person name="Haga S."/>
            <person name="Hayashi H."/>
            <person name="Hino K."/>
            <person name="Imai K.S."/>
            <person name="Inaba K."/>
            <person name="Kano S."/>
            <person name="Kobayashi K."/>
            <person name="Kobayashi M."/>
            <person name="Lee B.I."/>
            <person name="Makabe K.W."/>
            <person name="Manohar C."/>
            <person name="Matassi G."/>
            <person name="Medina M."/>
            <person name="Mochizuki Y."/>
            <person name="Mount S."/>
            <person name="Morishita T."/>
            <person name="Miura S."/>
            <person name="Nakayama A."/>
            <person name="Nishizaka S."/>
            <person name="Nomoto H."/>
            <person name="Ohta F."/>
            <person name="Oishi K."/>
            <person name="Rigoutsos I."/>
            <person name="Sano M."/>
            <person name="Sasaki A."/>
            <person name="Sasakura Y."/>
            <person name="Shoguchi E."/>
            <person name="Shin-i T."/>
            <person name="Spagnuolo A."/>
            <person name="Stainier D."/>
            <person name="Suzuki M.M."/>
            <person name="Tassy O."/>
            <person name="Takatori N."/>
            <person name="Tokuoka M."/>
            <person name="Yagi K."/>
            <person name="Yoshizaki F."/>
            <person name="Wada S."/>
            <person name="Zhang C."/>
            <person name="Hyatt P.D."/>
            <person name="Larimer F."/>
            <person name="Detter C."/>
            <person name="Doggett N."/>
            <person name="Glavina T."/>
            <person name="Hawkins T."/>
            <person name="Richardson P."/>
            <person name="Lucas S."/>
            <person name="Kohara Y."/>
            <person name="Levine M."/>
            <person name="Satoh N."/>
            <person name="Rokhsar D.S."/>
        </authorList>
    </citation>
    <scope>NUCLEOTIDE SEQUENCE [LARGE SCALE GENOMIC DNA]</scope>
</reference>
<dbReference type="InParanoid" id="H2Y336"/>
<dbReference type="Proteomes" id="UP000008144">
    <property type="component" value="Chromosome 1"/>
</dbReference>
<keyword evidence="3" id="KW-1185">Reference proteome</keyword>
<reference evidence="2" key="2">
    <citation type="journal article" date="2008" name="Genome Biol.">
        <title>Improved genome assembly and evidence-based global gene model set for the chordate Ciona intestinalis: new insight into intron and operon populations.</title>
        <authorList>
            <person name="Satou Y."/>
            <person name="Mineta K."/>
            <person name="Ogasawara M."/>
            <person name="Sasakura Y."/>
            <person name="Shoguchi E."/>
            <person name="Ueno K."/>
            <person name="Yamada L."/>
            <person name="Matsumoto J."/>
            <person name="Wasserscheid J."/>
            <person name="Dewar K."/>
            <person name="Wiley G.B."/>
            <person name="Macmil S.L."/>
            <person name="Roe B.A."/>
            <person name="Zeller R.W."/>
            <person name="Hastings K.E."/>
            <person name="Lemaire P."/>
            <person name="Lindquist E."/>
            <person name="Endo T."/>
            <person name="Hotta K."/>
            <person name="Inaba K."/>
        </authorList>
    </citation>
    <scope>NUCLEOTIDE SEQUENCE [LARGE SCALE GENOMIC DNA]</scope>
    <source>
        <strain evidence="2">wild type</strain>
    </source>
</reference>
<evidence type="ECO:0000256" key="1">
    <source>
        <dbReference type="SAM" id="MobiDB-lite"/>
    </source>
</evidence>
<organism evidence="2 3">
    <name type="scientific">Ciona intestinalis</name>
    <name type="common">Transparent sea squirt</name>
    <name type="synonym">Ascidia intestinalis</name>
    <dbReference type="NCBI Taxonomy" id="7719"/>
    <lineage>
        <taxon>Eukaryota</taxon>
        <taxon>Metazoa</taxon>
        <taxon>Chordata</taxon>
        <taxon>Tunicata</taxon>
        <taxon>Ascidiacea</taxon>
        <taxon>Phlebobranchia</taxon>
        <taxon>Cionidae</taxon>
        <taxon>Ciona</taxon>
    </lineage>
</organism>
<feature type="compositionally biased region" description="Polar residues" evidence="1">
    <location>
        <begin position="69"/>
        <end position="78"/>
    </location>
</feature>
<name>H2Y336_CIOIN</name>
<feature type="region of interest" description="Disordered" evidence="1">
    <location>
        <begin position="69"/>
        <end position="101"/>
    </location>
</feature>
<dbReference type="EMBL" id="EAAA01000079">
    <property type="status" value="NOT_ANNOTATED_CDS"/>
    <property type="molecule type" value="Genomic_DNA"/>
</dbReference>
<reference evidence="2" key="4">
    <citation type="submission" date="2025-09" db="UniProtKB">
        <authorList>
            <consortium name="Ensembl"/>
        </authorList>
    </citation>
    <scope>IDENTIFICATION</scope>
</reference>
<evidence type="ECO:0000313" key="2">
    <source>
        <dbReference type="Ensembl" id="ENSCINP00000036321.1"/>
    </source>
</evidence>
<accession>H2Y336</accession>
<dbReference type="HOGENOM" id="CLU_2290662_0_0_1"/>
<sequence>MARVNTIPASPSFCDGLLLYSRFSITFNPVLFPFLYMAVTPNFSYHLFTSAASVAYRLAERVTPSNDINLRKQTTKQPEANEIERQTLVGQGPALPATKIA</sequence>
<evidence type="ECO:0000313" key="3">
    <source>
        <dbReference type="Proteomes" id="UP000008144"/>
    </source>
</evidence>
<dbReference type="AlphaFoldDB" id="H2Y336"/>
<proteinExistence type="predicted"/>